<evidence type="ECO:0000313" key="16">
    <source>
        <dbReference type="Proteomes" id="UP000032233"/>
    </source>
</evidence>
<dbReference type="PANTHER" id="PTHR43024">
    <property type="entry name" value="UDP-N-ACETYLMURAMOYL-TRIPEPTIDE--D-ALANYL-D-ALANINE LIGASE"/>
    <property type="match status" value="1"/>
</dbReference>
<dbReference type="InterPro" id="IPR035911">
    <property type="entry name" value="MurE/MurF_N"/>
</dbReference>
<keyword evidence="16" id="KW-1185">Reference proteome</keyword>
<organism evidence="15 16">
    <name type="scientific">Dethiosulfatarculus sandiegensis</name>
    <dbReference type="NCBI Taxonomy" id="1429043"/>
    <lineage>
        <taxon>Bacteria</taxon>
        <taxon>Pseudomonadati</taxon>
        <taxon>Thermodesulfobacteriota</taxon>
        <taxon>Desulfarculia</taxon>
        <taxon>Desulfarculales</taxon>
        <taxon>Desulfarculaceae</taxon>
        <taxon>Dethiosulfatarculus</taxon>
    </lineage>
</organism>
<evidence type="ECO:0000256" key="11">
    <source>
        <dbReference type="RuleBase" id="RU004136"/>
    </source>
</evidence>
<keyword evidence="3 10" id="KW-0132">Cell division</keyword>
<evidence type="ECO:0000259" key="13">
    <source>
        <dbReference type="Pfam" id="PF02875"/>
    </source>
</evidence>
<dbReference type="GO" id="GO:0008766">
    <property type="term" value="F:UDP-N-acetylmuramoylalanyl-D-glutamyl-2,6-diaminopimelate-D-alanyl-D-alanine ligase activity"/>
    <property type="evidence" value="ECO:0007669"/>
    <property type="project" value="RHEA"/>
</dbReference>
<dbReference type="HAMAP" id="MF_02019">
    <property type="entry name" value="MurF"/>
    <property type="match status" value="1"/>
</dbReference>
<evidence type="ECO:0000256" key="1">
    <source>
        <dbReference type="ARBA" id="ARBA00022490"/>
    </source>
</evidence>
<dbReference type="GO" id="GO:0051301">
    <property type="term" value="P:cell division"/>
    <property type="evidence" value="ECO:0007669"/>
    <property type="project" value="UniProtKB-KW"/>
</dbReference>
<keyword evidence="7 10" id="KW-0573">Peptidoglycan synthesis</keyword>
<evidence type="ECO:0000256" key="3">
    <source>
        <dbReference type="ARBA" id="ARBA00022618"/>
    </source>
</evidence>
<evidence type="ECO:0000256" key="5">
    <source>
        <dbReference type="ARBA" id="ARBA00022840"/>
    </source>
</evidence>
<dbReference type="GO" id="GO:0005737">
    <property type="term" value="C:cytoplasm"/>
    <property type="evidence" value="ECO:0007669"/>
    <property type="project" value="UniProtKB-SubCell"/>
</dbReference>
<dbReference type="GO" id="GO:0071555">
    <property type="term" value="P:cell wall organization"/>
    <property type="evidence" value="ECO:0007669"/>
    <property type="project" value="UniProtKB-KW"/>
</dbReference>
<evidence type="ECO:0000259" key="14">
    <source>
        <dbReference type="Pfam" id="PF08245"/>
    </source>
</evidence>
<dbReference type="EMBL" id="AZAC01000004">
    <property type="protein sequence ID" value="KIX15081.1"/>
    <property type="molecule type" value="Genomic_DNA"/>
</dbReference>
<dbReference type="GO" id="GO:0047480">
    <property type="term" value="F:UDP-N-acetylmuramoyl-tripeptide-D-alanyl-D-alanine ligase activity"/>
    <property type="evidence" value="ECO:0007669"/>
    <property type="project" value="UniProtKB-UniRule"/>
</dbReference>
<dbReference type="PATRIC" id="fig|1429043.3.peg.1003"/>
<keyword evidence="5 10" id="KW-0067">ATP-binding</keyword>
<dbReference type="InterPro" id="IPR051046">
    <property type="entry name" value="MurCDEF_CellWall_CoF430Synth"/>
</dbReference>
<evidence type="ECO:0000256" key="4">
    <source>
        <dbReference type="ARBA" id="ARBA00022741"/>
    </source>
</evidence>
<dbReference type="SUPFAM" id="SSF63418">
    <property type="entry name" value="MurE/MurF N-terminal domain"/>
    <property type="match status" value="1"/>
</dbReference>
<evidence type="ECO:0000256" key="8">
    <source>
        <dbReference type="ARBA" id="ARBA00023306"/>
    </source>
</evidence>
<dbReference type="InterPro" id="IPR013221">
    <property type="entry name" value="Mur_ligase_cen"/>
</dbReference>
<dbReference type="InterPro" id="IPR036565">
    <property type="entry name" value="Mur-like_cat_sf"/>
</dbReference>
<dbReference type="STRING" id="1429043.X474_04700"/>
<dbReference type="PANTHER" id="PTHR43024:SF1">
    <property type="entry name" value="UDP-N-ACETYLMURAMOYL-TRIPEPTIDE--D-ALANYL-D-ALANINE LIGASE"/>
    <property type="match status" value="1"/>
</dbReference>
<keyword evidence="1 10" id="KW-0963">Cytoplasm</keyword>
<dbReference type="GO" id="GO:0009252">
    <property type="term" value="P:peptidoglycan biosynthetic process"/>
    <property type="evidence" value="ECO:0007669"/>
    <property type="project" value="UniProtKB-UniRule"/>
</dbReference>
<keyword evidence="8 10" id="KW-0131">Cell cycle</keyword>
<dbReference type="Gene3D" id="3.40.1190.10">
    <property type="entry name" value="Mur-like, catalytic domain"/>
    <property type="match status" value="1"/>
</dbReference>
<accession>A0A0D2JH72</accession>
<dbReference type="EC" id="6.3.2.10" evidence="10 11"/>
<feature type="domain" description="Mur ligase C-terminal" evidence="13">
    <location>
        <begin position="320"/>
        <end position="447"/>
    </location>
</feature>
<feature type="domain" description="Mur ligase N-terminal catalytic" evidence="12">
    <location>
        <begin position="28"/>
        <end position="97"/>
    </location>
</feature>
<dbReference type="InterPro" id="IPR004101">
    <property type="entry name" value="Mur_ligase_C"/>
</dbReference>
<comment type="similarity">
    <text evidence="10">Belongs to the MurCDEF family. MurF subfamily.</text>
</comment>
<dbReference type="AlphaFoldDB" id="A0A0D2JH72"/>
<feature type="domain" description="Mur ligase central" evidence="14">
    <location>
        <begin position="111"/>
        <end position="298"/>
    </location>
</feature>
<dbReference type="Proteomes" id="UP000032233">
    <property type="component" value="Unassembled WGS sequence"/>
</dbReference>
<evidence type="ECO:0000256" key="6">
    <source>
        <dbReference type="ARBA" id="ARBA00022960"/>
    </source>
</evidence>
<evidence type="ECO:0000313" key="15">
    <source>
        <dbReference type="EMBL" id="KIX15081.1"/>
    </source>
</evidence>
<comment type="caution">
    <text evidence="15">The sequence shown here is derived from an EMBL/GenBank/DDBJ whole genome shotgun (WGS) entry which is preliminary data.</text>
</comment>
<comment type="subcellular location">
    <subcellularLocation>
        <location evidence="10 11">Cytoplasm</location>
    </subcellularLocation>
</comment>
<comment type="pathway">
    <text evidence="10 11">Cell wall biogenesis; peptidoglycan biosynthesis.</text>
</comment>
<dbReference type="RefSeq" id="WP_044346986.1">
    <property type="nucleotide sequence ID" value="NZ_AZAC01000004.1"/>
</dbReference>
<reference evidence="15 16" key="1">
    <citation type="submission" date="2013-11" db="EMBL/GenBank/DDBJ databases">
        <title>Metagenomic analysis of a methanogenic consortium involved in long chain n-alkane degradation.</title>
        <authorList>
            <person name="Davidova I.A."/>
            <person name="Callaghan A.V."/>
            <person name="Wawrik B."/>
            <person name="Pruitt S."/>
            <person name="Marks C."/>
            <person name="Duncan K.E."/>
            <person name="Suflita J.M."/>
        </authorList>
    </citation>
    <scope>NUCLEOTIDE SEQUENCE [LARGE SCALE GENOMIC DNA]</scope>
    <source>
        <strain evidence="15 16">SPR</strain>
    </source>
</reference>
<keyword evidence="9 10" id="KW-0961">Cell wall biogenesis/degradation</keyword>
<evidence type="ECO:0000256" key="2">
    <source>
        <dbReference type="ARBA" id="ARBA00022598"/>
    </source>
</evidence>
<dbReference type="Pfam" id="PF01225">
    <property type="entry name" value="Mur_ligase"/>
    <property type="match status" value="1"/>
</dbReference>
<dbReference type="Gene3D" id="3.40.1390.10">
    <property type="entry name" value="MurE/MurF, N-terminal domain"/>
    <property type="match status" value="1"/>
</dbReference>
<name>A0A0D2JH72_9BACT</name>
<comment type="function">
    <text evidence="10 11">Involved in cell wall formation. Catalyzes the final step in the synthesis of UDP-N-acetylmuramoyl-pentapeptide, the precursor of murein.</text>
</comment>
<dbReference type="NCBIfam" id="TIGR01143">
    <property type="entry name" value="murF"/>
    <property type="match status" value="1"/>
</dbReference>
<dbReference type="Pfam" id="PF08245">
    <property type="entry name" value="Mur_ligase_M"/>
    <property type="match status" value="1"/>
</dbReference>
<evidence type="ECO:0000256" key="7">
    <source>
        <dbReference type="ARBA" id="ARBA00022984"/>
    </source>
</evidence>
<dbReference type="UniPathway" id="UPA00219"/>
<sequence length="464" mass="49177">MPELNFDFVKNALRAEVRGKLSEKAFSKVSTDTRDLPQGSLFVALKGENFDAHDFVADALKKGAAACVVRKGFELPDNPDACLFQVPDTLFALGELATAWRSRFSLPVAAVTGSNGKTTSKEMLASILSSRSEVLKNKGNFNNLIGLPLTLLGLSPLHKICVVEMGMNAPGEIKRLTQIAVPDVGVITNVGAAHLGPMGSLEAVAKAKAELFEGLGDHARAVVNIDDPLLAPWAEKMADRAITFGMSEKAQVSCRDISALGTRQAFNLVLPEGVLERVRLAAPGSHNVKNALAAAATAWAMGFSAEEIKKGLEGFAPVRGRLHYQKSMWGYAVVDDTYNANPSSLQGGLEALGPIASGRPKGLILGDMLELGPDAPRLHEKAGRMAVEAGCNLVMALGGFAPQVAKGAQEAGLSPDMALAFDDFMELVEASFEVLTGEEVVLIKGSRAMRMERVVKALVSGEIS</sequence>
<evidence type="ECO:0000256" key="9">
    <source>
        <dbReference type="ARBA" id="ARBA00023316"/>
    </source>
</evidence>
<dbReference type="Pfam" id="PF02875">
    <property type="entry name" value="Mur_ligase_C"/>
    <property type="match status" value="1"/>
</dbReference>
<dbReference type="Gene3D" id="3.90.190.20">
    <property type="entry name" value="Mur ligase, C-terminal domain"/>
    <property type="match status" value="1"/>
</dbReference>
<protein>
    <recommendedName>
        <fullName evidence="10 11">UDP-N-acetylmuramoyl-tripeptide--D-alanyl-D-alanine ligase</fullName>
        <ecNumber evidence="10 11">6.3.2.10</ecNumber>
    </recommendedName>
    <alternativeName>
        <fullName evidence="10">D-alanyl-D-alanine-adding enzyme</fullName>
    </alternativeName>
</protein>
<keyword evidence="4 10" id="KW-0547">Nucleotide-binding</keyword>
<keyword evidence="6 10" id="KW-0133">Cell shape</keyword>
<dbReference type="SUPFAM" id="SSF53244">
    <property type="entry name" value="MurD-like peptide ligases, peptide-binding domain"/>
    <property type="match status" value="1"/>
</dbReference>
<dbReference type="InterPro" id="IPR036615">
    <property type="entry name" value="Mur_ligase_C_dom_sf"/>
</dbReference>
<dbReference type="FunCoup" id="A0A0D2JH72">
    <property type="interactions" value="417"/>
</dbReference>
<keyword evidence="2 10" id="KW-0436">Ligase</keyword>
<comment type="catalytic activity">
    <reaction evidence="10 11">
        <text>D-alanyl-D-alanine + UDP-N-acetyl-alpha-D-muramoyl-L-alanyl-gamma-D-glutamyl-meso-2,6-diaminopimelate + ATP = UDP-N-acetyl-alpha-D-muramoyl-L-alanyl-gamma-D-glutamyl-meso-2,6-diaminopimeloyl-D-alanyl-D-alanine + ADP + phosphate + H(+)</text>
        <dbReference type="Rhea" id="RHEA:28374"/>
        <dbReference type="ChEBI" id="CHEBI:15378"/>
        <dbReference type="ChEBI" id="CHEBI:30616"/>
        <dbReference type="ChEBI" id="CHEBI:43474"/>
        <dbReference type="ChEBI" id="CHEBI:57822"/>
        <dbReference type="ChEBI" id="CHEBI:61386"/>
        <dbReference type="ChEBI" id="CHEBI:83905"/>
        <dbReference type="ChEBI" id="CHEBI:456216"/>
        <dbReference type="EC" id="6.3.2.10"/>
    </reaction>
</comment>
<feature type="binding site" evidence="10">
    <location>
        <begin position="113"/>
        <end position="119"/>
    </location>
    <ligand>
        <name>ATP</name>
        <dbReference type="ChEBI" id="CHEBI:30616"/>
    </ligand>
</feature>
<gene>
    <name evidence="10" type="primary">murF</name>
    <name evidence="15" type="ORF">X474_04700</name>
</gene>
<dbReference type="GO" id="GO:0008360">
    <property type="term" value="P:regulation of cell shape"/>
    <property type="evidence" value="ECO:0007669"/>
    <property type="project" value="UniProtKB-KW"/>
</dbReference>
<evidence type="ECO:0000259" key="12">
    <source>
        <dbReference type="Pfam" id="PF01225"/>
    </source>
</evidence>
<dbReference type="InterPro" id="IPR005863">
    <property type="entry name" value="UDP-N-AcMur_synth"/>
</dbReference>
<dbReference type="GO" id="GO:0005524">
    <property type="term" value="F:ATP binding"/>
    <property type="evidence" value="ECO:0007669"/>
    <property type="project" value="UniProtKB-UniRule"/>
</dbReference>
<dbReference type="InParanoid" id="A0A0D2JH72"/>
<dbReference type="InterPro" id="IPR000713">
    <property type="entry name" value="Mur_ligase_N"/>
</dbReference>
<evidence type="ECO:0000256" key="10">
    <source>
        <dbReference type="HAMAP-Rule" id="MF_02019"/>
    </source>
</evidence>
<proteinExistence type="inferred from homology"/>
<dbReference type="SUPFAM" id="SSF53623">
    <property type="entry name" value="MurD-like peptide ligases, catalytic domain"/>
    <property type="match status" value="1"/>
</dbReference>